<protein>
    <submittedName>
        <fullName evidence="3">Protein transport protein Sec24C</fullName>
    </submittedName>
</protein>
<organism evidence="3 4">
    <name type="scientific">Fasciola gigantica</name>
    <name type="common">Giant liver fluke</name>
    <dbReference type="NCBI Taxonomy" id="46835"/>
    <lineage>
        <taxon>Eukaryota</taxon>
        <taxon>Metazoa</taxon>
        <taxon>Spiralia</taxon>
        <taxon>Lophotrochozoa</taxon>
        <taxon>Platyhelminthes</taxon>
        <taxon>Trematoda</taxon>
        <taxon>Digenea</taxon>
        <taxon>Plagiorchiida</taxon>
        <taxon>Echinostomata</taxon>
        <taxon>Echinostomatoidea</taxon>
        <taxon>Fasciolidae</taxon>
        <taxon>Fasciola</taxon>
    </lineage>
</organism>
<dbReference type="GO" id="GO:0090110">
    <property type="term" value="P:COPII-coated vesicle cargo loading"/>
    <property type="evidence" value="ECO:0007669"/>
    <property type="project" value="TreeGrafter"/>
</dbReference>
<dbReference type="Pfam" id="PF04810">
    <property type="entry name" value="zf-Sec23_Sec24"/>
    <property type="match status" value="1"/>
</dbReference>
<comment type="caution">
    <text evidence="3">The sequence shown here is derived from an EMBL/GenBank/DDBJ whole genome shotgun (WGS) entry which is preliminary data.</text>
</comment>
<evidence type="ECO:0000313" key="4">
    <source>
        <dbReference type="Proteomes" id="UP000316759"/>
    </source>
</evidence>
<evidence type="ECO:0000259" key="2">
    <source>
        <dbReference type="Pfam" id="PF04810"/>
    </source>
</evidence>
<name>A0A504YC29_FASGI</name>
<dbReference type="PANTHER" id="PTHR13803">
    <property type="entry name" value="SEC24-RELATED PROTEIN"/>
    <property type="match status" value="1"/>
</dbReference>
<dbReference type="OrthoDB" id="49016at2759"/>
<dbReference type="GO" id="GO:0000149">
    <property type="term" value="F:SNARE binding"/>
    <property type="evidence" value="ECO:0007669"/>
    <property type="project" value="TreeGrafter"/>
</dbReference>
<feature type="compositionally biased region" description="Low complexity" evidence="1">
    <location>
        <begin position="66"/>
        <end position="83"/>
    </location>
</feature>
<dbReference type="SUPFAM" id="SSF82919">
    <property type="entry name" value="Zn-finger domain of Sec23/24"/>
    <property type="match status" value="1"/>
</dbReference>
<evidence type="ECO:0000256" key="1">
    <source>
        <dbReference type="SAM" id="MobiDB-lite"/>
    </source>
</evidence>
<dbReference type="STRING" id="46835.A0A504YC29"/>
<sequence>MFPPQPPPPSLDHSYGRQQVMPPVFGQTESLCPPVSSPMDNSNFIAQNQFSSMPPVEKFASMSLNQQYQQPQQQHQQHQQTQPKAHSAIYSQGDHHSSQGTSQAPAVQFPPQPYNSMAPGANMQSLAVSHQYAPSSQMSGPPVPYMAAANAPLMPPLPPMAGGYSGVSTASTPGMTQQDVYRAGNYPPQSSVDPAFQGRQYNQPPQPPFPNGPMGGPPAPAPKRISSEGLPSVVEVVENNRTQCSGPFYTGQRGVAPPLVTTDFSCRDEGNCNPRFIRSSLYAVPTTPDLLKTVGIPFSLTVSPFAKQHPDDPRILVSDMGEPGPVRCTRCRGYMSPFVSFIDGGRRFQCPLCNGLTDVPEQYFAHLDHTGRRTDAYHRPELCLGSYELLATTEYCKNNELPKPPAFIIILDRSQSAVRSGLVQLFCSNFTERILPHLPT</sequence>
<gene>
    <name evidence="3" type="ORF">FGIG_12021</name>
</gene>
<feature type="compositionally biased region" description="Pro residues" evidence="1">
    <location>
        <begin position="1"/>
        <end position="10"/>
    </location>
</feature>
<proteinExistence type="predicted"/>
<dbReference type="Gene3D" id="2.30.30.380">
    <property type="entry name" value="Zn-finger domain of Sec23/24"/>
    <property type="match status" value="1"/>
</dbReference>
<dbReference type="GO" id="GO:0008270">
    <property type="term" value="F:zinc ion binding"/>
    <property type="evidence" value="ECO:0007669"/>
    <property type="project" value="InterPro"/>
</dbReference>
<dbReference type="InterPro" id="IPR036174">
    <property type="entry name" value="Znf_Sec23_Sec24_sf"/>
</dbReference>
<feature type="region of interest" description="Disordered" evidence="1">
    <location>
        <begin position="1"/>
        <end position="120"/>
    </location>
</feature>
<dbReference type="AlphaFoldDB" id="A0A504YC29"/>
<reference evidence="3 4" key="1">
    <citation type="submission" date="2019-04" db="EMBL/GenBank/DDBJ databases">
        <title>Annotation for the trematode Fasciola gigantica.</title>
        <authorList>
            <person name="Choi Y.-J."/>
        </authorList>
    </citation>
    <scope>NUCLEOTIDE SEQUENCE [LARGE SCALE GENOMIC DNA]</scope>
    <source>
        <strain evidence="3">Uganda_cow_1</strain>
    </source>
</reference>
<feature type="domain" description="Zinc finger Sec23/Sec24-type" evidence="2">
    <location>
        <begin position="325"/>
        <end position="363"/>
    </location>
</feature>
<evidence type="ECO:0000313" key="3">
    <source>
        <dbReference type="EMBL" id="TPP58086.1"/>
    </source>
</evidence>
<accession>A0A504YC29</accession>
<dbReference type="Proteomes" id="UP000316759">
    <property type="component" value="Unassembled WGS sequence"/>
</dbReference>
<dbReference type="SUPFAM" id="SSF81995">
    <property type="entry name" value="beta-sandwich domain of Sec23/24"/>
    <property type="match status" value="1"/>
</dbReference>
<dbReference type="PANTHER" id="PTHR13803:SF4">
    <property type="entry name" value="SECRETORY 24CD, ISOFORM C"/>
    <property type="match status" value="1"/>
</dbReference>
<keyword evidence="4" id="KW-1185">Reference proteome</keyword>
<dbReference type="GO" id="GO:0006886">
    <property type="term" value="P:intracellular protein transport"/>
    <property type="evidence" value="ECO:0007669"/>
    <property type="project" value="InterPro"/>
</dbReference>
<dbReference type="Gene3D" id="2.60.40.1670">
    <property type="entry name" value="beta-sandwich domain of Sec23/24"/>
    <property type="match status" value="1"/>
</dbReference>
<feature type="compositionally biased region" description="Polar residues" evidence="1">
    <location>
        <begin position="38"/>
        <end position="52"/>
    </location>
</feature>
<dbReference type="GO" id="GO:0070971">
    <property type="term" value="C:endoplasmic reticulum exit site"/>
    <property type="evidence" value="ECO:0007669"/>
    <property type="project" value="TreeGrafter"/>
</dbReference>
<dbReference type="InterPro" id="IPR050550">
    <property type="entry name" value="SEC23_SEC24_subfamily"/>
</dbReference>
<dbReference type="InterPro" id="IPR006895">
    <property type="entry name" value="Znf_Sec23_Sec24"/>
</dbReference>
<feature type="compositionally biased region" description="Pro residues" evidence="1">
    <location>
        <begin position="204"/>
        <end position="221"/>
    </location>
</feature>
<dbReference type="GO" id="GO:0030127">
    <property type="term" value="C:COPII vesicle coat"/>
    <property type="evidence" value="ECO:0007669"/>
    <property type="project" value="InterPro"/>
</dbReference>
<feature type="region of interest" description="Disordered" evidence="1">
    <location>
        <begin position="184"/>
        <end position="226"/>
    </location>
</feature>
<dbReference type="EMBL" id="SUNJ01012394">
    <property type="protein sequence ID" value="TPP58086.1"/>
    <property type="molecule type" value="Genomic_DNA"/>
</dbReference>